<protein>
    <submittedName>
        <fullName evidence="1">Uncharacterized protein</fullName>
    </submittedName>
</protein>
<gene>
    <name evidence="1" type="ORF">EKG83_22005</name>
</gene>
<evidence type="ECO:0000313" key="2">
    <source>
        <dbReference type="Proteomes" id="UP000325787"/>
    </source>
</evidence>
<accession>A0A5Q0H0L8</accession>
<dbReference type="Proteomes" id="UP000325787">
    <property type="component" value="Chromosome"/>
</dbReference>
<reference evidence="2" key="1">
    <citation type="journal article" date="2021" name="Curr. Microbiol.">
        <title>Complete genome of nocamycin-producing strain Saccharothrix syringae NRRL B-16468 reveals the biosynthetic potential for secondary metabolites.</title>
        <authorList>
            <person name="Mo X."/>
            <person name="Yang S."/>
        </authorList>
    </citation>
    <scope>NUCLEOTIDE SEQUENCE [LARGE SCALE GENOMIC DNA]</scope>
    <source>
        <strain evidence="2">ATCC 51364 / DSM 43886 / JCM 6844 / KCTC 9398 / NBRC 14523 / NRRL B-16468 / INA 2240</strain>
    </source>
</reference>
<dbReference type="RefSeq" id="WP_033429575.1">
    <property type="nucleotide sequence ID" value="NZ_CP034550.1"/>
</dbReference>
<proteinExistence type="predicted"/>
<dbReference type="KEGG" id="ssyi:EKG83_22005"/>
<sequence>MAGRAEDRVAEVGAAERLRELLRPGQGRHVGPGGRTGARLLFGPTVEARGAPGRVGSLTRAPGPTAGLWSAPACRAAIPASPG</sequence>
<dbReference type="EMBL" id="CP034550">
    <property type="protein sequence ID" value="QFZ19748.1"/>
    <property type="molecule type" value="Genomic_DNA"/>
</dbReference>
<keyword evidence="2" id="KW-1185">Reference proteome</keyword>
<dbReference type="AlphaFoldDB" id="A0A5Q0H0L8"/>
<organism evidence="1 2">
    <name type="scientific">Saccharothrix syringae</name>
    <name type="common">Nocardiopsis syringae</name>
    <dbReference type="NCBI Taxonomy" id="103733"/>
    <lineage>
        <taxon>Bacteria</taxon>
        <taxon>Bacillati</taxon>
        <taxon>Actinomycetota</taxon>
        <taxon>Actinomycetes</taxon>
        <taxon>Pseudonocardiales</taxon>
        <taxon>Pseudonocardiaceae</taxon>
        <taxon>Saccharothrix</taxon>
    </lineage>
</organism>
<name>A0A5Q0H0L8_SACSY</name>
<evidence type="ECO:0000313" key="1">
    <source>
        <dbReference type="EMBL" id="QFZ19748.1"/>
    </source>
</evidence>